<dbReference type="GO" id="GO:0016491">
    <property type="term" value="F:oxidoreductase activity"/>
    <property type="evidence" value="ECO:0007669"/>
    <property type="project" value="UniProtKB-KW"/>
</dbReference>
<evidence type="ECO:0000259" key="3">
    <source>
        <dbReference type="Pfam" id="PF03446"/>
    </source>
</evidence>
<protein>
    <submittedName>
        <fullName evidence="5">3-hydroxyisobutyrate dehydrogenase</fullName>
    </submittedName>
</protein>
<dbReference type="SUPFAM" id="SSF51735">
    <property type="entry name" value="NAD(P)-binding Rossmann-fold domains"/>
    <property type="match status" value="1"/>
</dbReference>
<evidence type="ECO:0000256" key="1">
    <source>
        <dbReference type="ARBA" id="ARBA00009080"/>
    </source>
</evidence>
<dbReference type="PIRSF" id="PIRSF000103">
    <property type="entry name" value="HIBADH"/>
    <property type="match status" value="1"/>
</dbReference>
<dbReference type="Gene3D" id="3.40.50.720">
    <property type="entry name" value="NAD(P)-binding Rossmann-like Domain"/>
    <property type="match status" value="1"/>
</dbReference>
<dbReference type="Proteomes" id="UP000198949">
    <property type="component" value="Unassembled WGS sequence"/>
</dbReference>
<dbReference type="GO" id="GO:0050661">
    <property type="term" value="F:NADP binding"/>
    <property type="evidence" value="ECO:0007669"/>
    <property type="project" value="InterPro"/>
</dbReference>
<reference evidence="6" key="1">
    <citation type="submission" date="2016-10" db="EMBL/GenBank/DDBJ databases">
        <authorList>
            <person name="Varghese N."/>
            <person name="Submissions S."/>
        </authorList>
    </citation>
    <scope>NUCLEOTIDE SEQUENCE [LARGE SCALE GENOMIC DNA]</scope>
    <source>
        <strain evidence="6">CGMCC 4.3516</strain>
    </source>
</reference>
<dbReference type="GO" id="GO:0031491">
    <property type="term" value="F:nucleosome binding"/>
    <property type="evidence" value="ECO:0007669"/>
    <property type="project" value="TreeGrafter"/>
</dbReference>
<keyword evidence="2" id="KW-0560">Oxidoreductase</keyword>
<feature type="domain" description="6-phosphogluconate dehydrogenase NADP-binding" evidence="3">
    <location>
        <begin position="6"/>
        <end position="149"/>
    </location>
</feature>
<dbReference type="Pfam" id="PF21761">
    <property type="entry name" value="RedAm-like_C"/>
    <property type="match status" value="1"/>
</dbReference>
<dbReference type="AlphaFoldDB" id="A0A1G7DTT0"/>
<dbReference type="GO" id="GO:0140673">
    <property type="term" value="P:transcription elongation-coupled chromatin remodeling"/>
    <property type="evidence" value="ECO:0007669"/>
    <property type="project" value="TreeGrafter"/>
</dbReference>
<proteinExistence type="inferred from homology"/>
<dbReference type="Gene3D" id="1.10.1040.10">
    <property type="entry name" value="N-(1-d-carboxylethyl)-l-norvaline Dehydrogenase, domain 2"/>
    <property type="match status" value="1"/>
</dbReference>
<dbReference type="InterPro" id="IPR006115">
    <property type="entry name" value="6PGDH_NADP-bd"/>
</dbReference>
<dbReference type="PANTHER" id="PTHR43580:SF2">
    <property type="entry name" value="CYTOKINE-LIKE NUCLEAR FACTOR N-PAC"/>
    <property type="match status" value="1"/>
</dbReference>
<keyword evidence="6" id="KW-1185">Reference proteome</keyword>
<dbReference type="GO" id="GO:0000785">
    <property type="term" value="C:chromatin"/>
    <property type="evidence" value="ECO:0007669"/>
    <property type="project" value="TreeGrafter"/>
</dbReference>
<dbReference type="RefSeq" id="WP_091040646.1">
    <property type="nucleotide sequence ID" value="NZ_FNAD01000028.1"/>
</dbReference>
<evidence type="ECO:0000256" key="2">
    <source>
        <dbReference type="ARBA" id="ARBA00023002"/>
    </source>
</evidence>
<dbReference type="InterPro" id="IPR036291">
    <property type="entry name" value="NAD(P)-bd_dom_sf"/>
</dbReference>
<dbReference type="STRING" id="58114.SAMN05216270_1287"/>
<dbReference type="OrthoDB" id="4029976at2"/>
<dbReference type="GO" id="GO:0003677">
    <property type="term" value="F:DNA binding"/>
    <property type="evidence" value="ECO:0007669"/>
    <property type="project" value="TreeGrafter"/>
</dbReference>
<dbReference type="Pfam" id="PF03446">
    <property type="entry name" value="NAD_binding_2"/>
    <property type="match status" value="1"/>
</dbReference>
<evidence type="ECO:0000313" key="5">
    <source>
        <dbReference type="EMBL" id="SDE54335.1"/>
    </source>
</evidence>
<dbReference type="InterPro" id="IPR048666">
    <property type="entry name" value="RedAm-like_C"/>
</dbReference>
<comment type="similarity">
    <text evidence="1">Belongs to the HIBADH-related family.</text>
</comment>
<evidence type="ECO:0000259" key="4">
    <source>
        <dbReference type="Pfam" id="PF21761"/>
    </source>
</evidence>
<dbReference type="InterPro" id="IPR013328">
    <property type="entry name" value="6PGD_dom2"/>
</dbReference>
<evidence type="ECO:0000313" key="6">
    <source>
        <dbReference type="Proteomes" id="UP000198949"/>
    </source>
</evidence>
<name>A0A1G7DTT0_9ACTN</name>
<feature type="domain" description="NADPH-dependent reductive aminase-like C-terminal" evidence="4">
    <location>
        <begin position="161"/>
        <end position="285"/>
    </location>
</feature>
<accession>A0A1G7DTT0</accession>
<sequence>MQQHAITIIGLGPMGQAMVKAYLGAGYEVTVWNRTAAKADAMAELGAERAATVAEALDAGDLAIVTLTDYRAMYDVLGQAEDHLAGKVVANLSSDSPENARKGAAWVTDRGGEYLSGGFMSQGDDITHPDSYLYFSGPQGVFDTCRDRLRPLSRQEYLGEDYGLSQVFYQAELALFHAFLIGWEQALAIVDRSGADFERFVANASGHPDSYRDFMREFAEGAKQGGWGDVHSFKMMHAGARHVIETSEDLGVDASLTKTAQSFYQRAIDASEKAGRPVPVYRVLRGETA</sequence>
<dbReference type="PANTHER" id="PTHR43580">
    <property type="entry name" value="OXIDOREDUCTASE GLYR1-RELATED"/>
    <property type="match status" value="1"/>
</dbReference>
<dbReference type="EMBL" id="FNAD01000028">
    <property type="protein sequence ID" value="SDE54335.1"/>
    <property type="molecule type" value="Genomic_DNA"/>
</dbReference>
<organism evidence="5 6">
    <name type="scientific">Glycomyces harbinensis</name>
    <dbReference type="NCBI Taxonomy" id="58114"/>
    <lineage>
        <taxon>Bacteria</taxon>
        <taxon>Bacillati</taxon>
        <taxon>Actinomycetota</taxon>
        <taxon>Actinomycetes</taxon>
        <taxon>Glycomycetales</taxon>
        <taxon>Glycomycetaceae</taxon>
        <taxon>Glycomyces</taxon>
    </lineage>
</organism>
<dbReference type="InterPro" id="IPR051265">
    <property type="entry name" value="HIBADH-related_NP60_sf"/>
</dbReference>
<gene>
    <name evidence="5" type="ORF">SAMN05216270_1287</name>
</gene>
<dbReference type="InterPro" id="IPR015815">
    <property type="entry name" value="HIBADH-related"/>
</dbReference>